<dbReference type="SUPFAM" id="SSF103481">
    <property type="entry name" value="Multidrug resistance efflux transporter EmrE"/>
    <property type="match status" value="2"/>
</dbReference>
<evidence type="ECO:0000259" key="7">
    <source>
        <dbReference type="Pfam" id="PF00892"/>
    </source>
</evidence>
<comment type="similarity">
    <text evidence="2">Belongs to the EamA transporter family.</text>
</comment>
<evidence type="ECO:0000313" key="11">
    <source>
        <dbReference type="Proteomes" id="UP001431572"/>
    </source>
</evidence>
<feature type="transmembrane region" description="Helical" evidence="6">
    <location>
        <begin position="60"/>
        <end position="83"/>
    </location>
</feature>
<dbReference type="InterPro" id="IPR000620">
    <property type="entry name" value="EamA_dom"/>
</dbReference>
<keyword evidence="11" id="KW-1185">Reference proteome</keyword>
<protein>
    <submittedName>
        <fullName evidence="8">DMT family transporter</fullName>
    </submittedName>
</protein>
<feature type="domain" description="EamA" evidence="7">
    <location>
        <begin position="184"/>
        <end position="317"/>
    </location>
</feature>
<feature type="transmembrane region" description="Helical" evidence="6">
    <location>
        <begin position="156"/>
        <end position="177"/>
    </location>
</feature>
<dbReference type="AlphaFoldDB" id="A0A8T7LW59"/>
<dbReference type="PANTHER" id="PTHR32322">
    <property type="entry name" value="INNER MEMBRANE TRANSPORTER"/>
    <property type="match status" value="1"/>
</dbReference>
<dbReference type="InterPro" id="IPR037185">
    <property type="entry name" value="EmrE-like"/>
</dbReference>
<evidence type="ECO:0000256" key="3">
    <source>
        <dbReference type="ARBA" id="ARBA00022692"/>
    </source>
</evidence>
<keyword evidence="3 6" id="KW-0812">Transmembrane</keyword>
<evidence type="ECO:0000313" key="8">
    <source>
        <dbReference type="EMBL" id="NWJ45173.1"/>
    </source>
</evidence>
<dbReference type="Proteomes" id="UP001431572">
    <property type="component" value="Chromosome 1"/>
</dbReference>
<dbReference type="EMBL" id="JACATZ010000001">
    <property type="protein sequence ID" value="NWJ45173.1"/>
    <property type="molecule type" value="Genomic_DNA"/>
</dbReference>
<comment type="subcellular location">
    <subcellularLocation>
        <location evidence="1">Membrane</location>
        <topology evidence="1">Multi-pass membrane protein</topology>
    </subcellularLocation>
</comment>
<dbReference type="InterPro" id="IPR050638">
    <property type="entry name" value="AA-Vitamin_Transporters"/>
</dbReference>
<reference evidence="9" key="2">
    <citation type="journal article" date="2024" name="Nature">
        <title>Anoxygenic phototroph of the Chloroflexota uses a type I reaction centre.</title>
        <authorList>
            <person name="Tsuji J.M."/>
            <person name="Shaw N.A."/>
            <person name="Nagashima S."/>
            <person name="Venkiteswaran J.J."/>
            <person name="Schiff S.L."/>
            <person name="Watanabe T."/>
            <person name="Fukui M."/>
            <person name="Hanada S."/>
            <person name="Tank M."/>
            <person name="Neufeld J.D."/>
        </authorList>
    </citation>
    <scope>NUCLEOTIDE SEQUENCE</scope>
    <source>
        <strain evidence="9">L227-S17</strain>
    </source>
</reference>
<feature type="transmembrane region" description="Helical" evidence="6">
    <location>
        <begin position="243"/>
        <end position="264"/>
    </location>
</feature>
<feature type="transmembrane region" description="Helical" evidence="6">
    <location>
        <begin position="183"/>
        <end position="201"/>
    </location>
</feature>
<organism evidence="8 10">
    <name type="scientific">Candidatus Chlorohelix allophototropha</name>
    <dbReference type="NCBI Taxonomy" id="3003348"/>
    <lineage>
        <taxon>Bacteria</taxon>
        <taxon>Bacillati</taxon>
        <taxon>Chloroflexota</taxon>
        <taxon>Chloroflexia</taxon>
        <taxon>Candidatus Chloroheliales</taxon>
        <taxon>Candidatus Chloroheliaceae</taxon>
        <taxon>Candidatus Chlorohelix</taxon>
    </lineage>
</organism>
<dbReference type="EMBL" id="CP128399">
    <property type="protein sequence ID" value="WJW67052.1"/>
    <property type="molecule type" value="Genomic_DNA"/>
</dbReference>
<feature type="transmembrane region" description="Helical" evidence="6">
    <location>
        <begin position="124"/>
        <end position="144"/>
    </location>
</feature>
<evidence type="ECO:0000313" key="9">
    <source>
        <dbReference type="EMBL" id="WJW67052.1"/>
    </source>
</evidence>
<dbReference type="Gene3D" id="1.10.3730.20">
    <property type="match status" value="1"/>
</dbReference>
<evidence type="ECO:0000256" key="2">
    <source>
        <dbReference type="ARBA" id="ARBA00007362"/>
    </source>
</evidence>
<gene>
    <name evidence="8" type="ORF">HXX08_04760</name>
    <name evidence="9" type="ORF">OZ401_000300</name>
</gene>
<feature type="transmembrane region" description="Helical" evidence="6">
    <location>
        <begin position="30"/>
        <end position="54"/>
    </location>
</feature>
<sequence length="327" mass="35250">MNQLEQLTETAPIQSISFKTKLQTGSGRHWLGIGIVAIAGASYGVQSVLAKYAYEGNANVASLLTIRFIGAGLVIWLTIWLLIRRGVRLQVRQPRRKALSFFLLGLIWITNALFYYMGLELLPAGTAALLVFVFPVLIVLWSVLFFNEKLSWTKTIALGLALLGCFLTVDPGTAFMAGATFSWLGALYVFGSAFSNSWYSVLAQHFGKNTNGLIMAGYCIPVTAVCFTLYVSVTGTFRFDMTVAGWICCIAIGILTGFSVFLLLMGINIIGATRSGIVATSEPAVAVLLGALLLDESINAAKLLGGFLIVLAILSLSRKPAEEFAHA</sequence>
<dbReference type="PANTHER" id="PTHR32322:SF2">
    <property type="entry name" value="EAMA DOMAIN-CONTAINING PROTEIN"/>
    <property type="match status" value="1"/>
</dbReference>
<keyword evidence="5 6" id="KW-0472">Membrane</keyword>
<feature type="transmembrane region" description="Helical" evidence="6">
    <location>
        <begin position="98"/>
        <end position="118"/>
    </location>
</feature>
<proteinExistence type="inferred from homology"/>
<accession>A0A8T7LW59</accession>
<feature type="transmembrane region" description="Helical" evidence="6">
    <location>
        <begin position="213"/>
        <end position="231"/>
    </location>
</feature>
<dbReference type="Proteomes" id="UP000521676">
    <property type="component" value="Unassembled WGS sequence"/>
</dbReference>
<evidence type="ECO:0000256" key="6">
    <source>
        <dbReference type="SAM" id="Phobius"/>
    </source>
</evidence>
<dbReference type="Pfam" id="PF00892">
    <property type="entry name" value="EamA"/>
    <property type="match status" value="2"/>
</dbReference>
<evidence type="ECO:0000256" key="1">
    <source>
        <dbReference type="ARBA" id="ARBA00004141"/>
    </source>
</evidence>
<feature type="domain" description="EamA" evidence="7">
    <location>
        <begin position="31"/>
        <end position="169"/>
    </location>
</feature>
<evidence type="ECO:0000256" key="5">
    <source>
        <dbReference type="ARBA" id="ARBA00023136"/>
    </source>
</evidence>
<evidence type="ECO:0000313" key="10">
    <source>
        <dbReference type="Proteomes" id="UP000521676"/>
    </source>
</evidence>
<evidence type="ECO:0000256" key="4">
    <source>
        <dbReference type="ARBA" id="ARBA00022989"/>
    </source>
</evidence>
<keyword evidence="4 6" id="KW-1133">Transmembrane helix</keyword>
<reference evidence="8 10" key="1">
    <citation type="submission" date="2020-06" db="EMBL/GenBank/DDBJ databases">
        <title>Anoxygenic phototrophic Chloroflexota member uses a Type I reaction center.</title>
        <authorList>
            <person name="Tsuji J.M."/>
            <person name="Shaw N.A."/>
            <person name="Nagashima S."/>
            <person name="Venkiteswaran J."/>
            <person name="Schiff S.L."/>
            <person name="Hanada S."/>
            <person name="Tank M."/>
            <person name="Neufeld J.D."/>
        </authorList>
    </citation>
    <scope>NUCLEOTIDE SEQUENCE [LARGE SCALE GENOMIC DNA]</scope>
    <source>
        <strain evidence="8">L227-S17</strain>
    </source>
</reference>
<name>A0A8T7LW59_9CHLR</name>
<dbReference type="RefSeq" id="WP_341468947.1">
    <property type="nucleotide sequence ID" value="NZ_CP128399.1"/>
</dbReference>
<dbReference type="GO" id="GO:0016020">
    <property type="term" value="C:membrane"/>
    <property type="evidence" value="ECO:0007669"/>
    <property type="project" value="UniProtKB-SubCell"/>
</dbReference>